<evidence type="ECO:0000256" key="14">
    <source>
        <dbReference type="ARBA" id="ARBA00048988"/>
    </source>
</evidence>
<dbReference type="PROSITE" id="PS51198">
    <property type="entry name" value="UVRD_HELICASE_ATP_BIND"/>
    <property type="match status" value="1"/>
</dbReference>
<comment type="domain">
    <text evidence="15">The C-terminal domain has nuclease activity and interacts with RecD. It interacts with RecA, facilitating its loading onto ssDNA.</text>
</comment>
<keyword evidence="10 15" id="KW-0238">DNA-binding</keyword>
<dbReference type="GO" id="GO:0008854">
    <property type="term" value="F:exodeoxyribonuclease V activity"/>
    <property type="evidence" value="ECO:0007669"/>
    <property type="project" value="UniProtKB-EC"/>
</dbReference>
<evidence type="ECO:0000256" key="7">
    <source>
        <dbReference type="ARBA" id="ARBA00022839"/>
    </source>
</evidence>
<dbReference type="PANTHER" id="PTHR11070">
    <property type="entry name" value="UVRD / RECB / PCRA DNA HELICASE FAMILY MEMBER"/>
    <property type="match status" value="1"/>
</dbReference>
<comment type="caution">
    <text evidence="20">The sequence shown here is derived from an EMBL/GenBank/DDBJ whole genome shotgun (WGS) entry which is preliminary data.</text>
</comment>
<evidence type="ECO:0000259" key="18">
    <source>
        <dbReference type="PROSITE" id="PS51198"/>
    </source>
</evidence>
<evidence type="ECO:0000313" key="20">
    <source>
        <dbReference type="EMBL" id="MFC0323895.1"/>
    </source>
</evidence>
<feature type="region of interest" description="DNA-binding and helicase activity, interacts with RecC" evidence="15">
    <location>
        <begin position="1"/>
        <end position="887"/>
    </location>
</feature>
<evidence type="ECO:0000256" key="11">
    <source>
        <dbReference type="ARBA" id="ARBA00023204"/>
    </source>
</evidence>
<evidence type="ECO:0000256" key="10">
    <source>
        <dbReference type="ARBA" id="ARBA00023125"/>
    </source>
</evidence>
<keyword evidence="21" id="KW-1185">Reference proteome</keyword>
<feature type="binding site" evidence="15">
    <location>
        <position position="1098"/>
    </location>
    <ligand>
        <name>Mg(2+)</name>
        <dbReference type="ChEBI" id="CHEBI:18420"/>
    </ligand>
</feature>
<evidence type="ECO:0000256" key="15">
    <source>
        <dbReference type="HAMAP-Rule" id="MF_01485"/>
    </source>
</evidence>
<comment type="miscellaneous">
    <text evidence="15">In the RecBCD complex, RecB has a slow 3'-5' helicase, an exonuclease activity and loads RecA onto ssDNA, RecD has a fast 5'-3' helicase activity, while RecC stimulates the ATPase and processivity of the RecB helicase and contributes to recognition of the Chi site.</text>
</comment>
<keyword evidence="11 15" id="KW-0234">DNA repair</keyword>
<dbReference type="InterPro" id="IPR027417">
    <property type="entry name" value="P-loop_NTPase"/>
</dbReference>
<keyword evidence="12 15" id="KW-0413">Isomerase</keyword>
<sequence length="1192" mass="139907">MKTQLNPISLPLAQNNVIEASAGTGKTYTMVTLYLRLLLQAGENNFPQPLDIEQILVVTFTKDATKELRQRINQRIQLWLKQLQQYQQQQDKTLISDQELLKLLPFIEANLPLAIQRLTFASQYIDRAAIFTIHSFCQRILRQYAFDSGLSFEFSVGEKDKERLRQINYQLWREQFYSLDSEQAEYVVKLFGSPDKVFDKFEKLLSGEMPQITQKLLFDDLASGLAYYQQQLAKFKSIEAAYLADFKVWYEHKNSAIQKVSLKRIQSYLTPEKDIELQLKKAKQLTEIKFYKGEVISLPSLILELEKFFTQFSQETYVASMNYLYIQLLRERLFSYQDSHNEKNFDDLLRLLRDALYKPQAEKLIRLIRQQYPFAMIDEFQDTDPIQLAIFEKIYLITKPDYPLASFTVIGDPKQAIYRFRGADIFTYLSVMDSQREHSITNVYTLQHNYRSAVGLIESLNQLYTQAENPFYLKNIEFPPIQAHNQGYLEINGAKQPAWQMLQLAEEHKKRESYQRAIAEMYANYLQQLLKLSEQQQAYFVEDPENAIQRKIAAQDIAILVRNGKESQIIRTALAKKGIASVYLSENSNVFDSVIAQNLYLVLQACFTPFNERAVLSAIGSTLWAFSAAEIYQLKENEEQWAELIERLLVYRHIWQTQGVLPMLYKLFQTEKIPQRLQQFELGERYLVDLLHLSELLQQAMNQQQNEEALLNWYQQQLSDKASTEENRLRLEREQEVIKIITIHKSKGLEFPLVCLPFIMTPSDRITREDVSFYHNGENQLIWDIAKTENGQVDLENRAENMRLLYVALTRAKYQLIVGVPSSPFPQDKTTIEKLTPLDYLLVQGETLATESSYLALFDRALSSENWQILNEIELLEYDPWRPNLFHQQAITVQTFEQNIEKNWRVTSFTALQARLQAIYNEHFIDLAQDYIDQEVQLEAEVLAEPSEQLSAALYPVNFSPFDFPKGANVGECLHRYLENLNFTQPIELESFKPLCQLLNLTDDWLIPLQTWFTQLVNKPLPELGALQQISYKDKLMELQFYLKLGKLFNNQKFNQILHQYHPLYDQQYPIQIDEIQGFIRGFIDLVVRYNNRYYIIDYKSNFLGDKLSYYQPDNLQKVISSQRYDLQYLIYTLALHRYLKLRDPEYQYATHFGGVFYLFLRGMAVADHSQTGIFFTKPATELIEKLDQLWE</sequence>
<comment type="subunit">
    <text evidence="15">Heterotrimer of RecB, RecC and RecD. All subunits contribute to DNA-binding. Interacts with RecA.</text>
</comment>
<keyword evidence="9 15" id="KW-0460">Magnesium</keyword>
<dbReference type="SUPFAM" id="SSF52980">
    <property type="entry name" value="Restriction endonuclease-like"/>
    <property type="match status" value="1"/>
</dbReference>
<keyword evidence="4 15" id="KW-0227">DNA damage</keyword>
<evidence type="ECO:0000256" key="3">
    <source>
        <dbReference type="ARBA" id="ARBA00022741"/>
    </source>
</evidence>
<proteinExistence type="inferred from homology"/>
<dbReference type="InterPro" id="IPR011335">
    <property type="entry name" value="Restrct_endonuc-II-like"/>
</dbReference>
<evidence type="ECO:0000256" key="2">
    <source>
        <dbReference type="ARBA" id="ARBA00022723"/>
    </source>
</evidence>
<dbReference type="RefSeq" id="WP_382375862.1">
    <property type="nucleotide sequence ID" value="NZ_JBHLWA010000049.1"/>
</dbReference>
<comment type="catalytic activity">
    <reaction evidence="13 15">
        <text>Couples ATP hydrolysis with the unwinding of duplex DNA by translocating in the 3'-5' direction.</text>
        <dbReference type="EC" id="5.6.2.4"/>
    </reaction>
</comment>
<gene>
    <name evidence="15 20" type="primary">recB</name>
    <name evidence="20" type="ORF">ACFFHT_10090</name>
</gene>
<name>A0ABV6HYE0_9PAST</name>
<dbReference type="Gene3D" id="3.40.50.300">
    <property type="entry name" value="P-loop containing nucleotide triphosphate hydrolases"/>
    <property type="match status" value="2"/>
</dbReference>
<accession>A0ABV6HYE0</accession>
<dbReference type="EC" id="5.6.2.4" evidence="15"/>
<dbReference type="Gene3D" id="1.10.486.10">
    <property type="entry name" value="PCRA, domain 4"/>
    <property type="match status" value="1"/>
</dbReference>
<dbReference type="NCBIfam" id="TIGR00609">
    <property type="entry name" value="recB"/>
    <property type="match status" value="1"/>
</dbReference>
<dbReference type="InterPro" id="IPR014016">
    <property type="entry name" value="UvrD-like_ATP-bd"/>
</dbReference>
<dbReference type="SUPFAM" id="SSF52540">
    <property type="entry name" value="P-loop containing nucleoside triphosphate hydrolases"/>
    <property type="match status" value="1"/>
</dbReference>
<reference evidence="20 21" key="1">
    <citation type="submission" date="2024-09" db="EMBL/GenBank/DDBJ databases">
        <authorList>
            <person name="Sun Q."/>
            <person name="Mori K."/>
        </authorList>
    </citation>
    <scope>NUCLEOTIDE SEQUENCE [LARGE SCALE GENOMIC DNA]</scope>
    <source>
        <strain evidence="20 21">CCM 7538</strain>
    </source>
</reference>
<comment type="domain">
    <text evidence="15">The N-terminal DNA-binding domain is a ssDNA-dependent ATPase and has ATP-dependent 3'-5' helicase function. This domain interacts with RecC.</text>
</comment>
<dbReference type="Pfam" id="PF00580">
    <property type="entry name" value="UvrD-helicase"/>
    <property type="match status" value="1"/>
</dbReference>
<keyword evidence="17" id="KW-0175">Coiled coil</keyword>
<dbReference type="EMBL" id="JBHLWA010000049">
    <property type="protein sequence ID" value="MFC0323895.1"/>
    <property type="molecule type" value="Genomic_DNA"/>
</dbReference>
<comment type="cofactor">
    <cofactor evidence="15">
        <name>Mg(2+)</name>
        <dbReference type="ChEBI" id="CHEBI:18420"/>
    </cofactor>
    <text evidence="15">Binds 1 Mg(2+) ion per subunit.</text>
</comment>
<feature type="active site" description="For nuclease activity" evidence="15">
    <location>
        <position position="1098"/>
    </location>
</feature>
<keyword evidence="7 15" id="KW-0269">Exonuclease</keyword>
<evidence type="ECO:0000256" key="5">
    <source>
        <dbReference type="ARBA" id="ARBA00022801"/>
    </source>
</evidence>
<evidence type="ECO:0000256" key="4">
    <source>
        <dbReference type="ARBA" id="ARBA00022763"/>
    </source>
</evidence>
<evidence type="ECO:0000256" key="17">
    <source>
        <dbReference type="SAM" id="Coils"/>
    </source>
</evidence>
<keyword evidence="5 15" id="KW-0378">Hydrolase</keyword>
<feature type="coiled-coil region" evidence="17">
    <location>
        <begin position="697"/>
        <end position="734"/>
    </location>
</feature>
<evidence type="ECO:0000259" key="19">
    <source>
        <dbReference type="PROSITE" id="PS51217"/>
    </source>
</evidence>
<keyword evidence="1 15" id="KW-0540">Nuclease</keyword>
<dbReference type="CDD" id="cd22352">
    <property type="entry name" value="RecB_C-like"/>
    <property type="match status" value="1"/>
</dbReference>
<dbReference type="Proteomes" id="UP001589769">
    <property type="component" value="Unassembled WGS sequence"/>
</dbReference>
<dbReference type="Gene3D" id="1.10.3170.10">
    <property type="entry name" value="Recbcd, chain B, domain 2"/>
    <property type="match status" value="1"/>
</dbReference>
<evidence type="ECO:0000256" key="16">
    <source>
        <dbReference type="PROSITE-ProRule" id="PRU00560"/>
    </source>
</evidence>
<evidence type="ECO:0000256" key="1">
    <source>
        <dbReference type="ARBA" id="ARBA00022722"/>
    </source>
</evidence>
<feature type="domain" description="UvrD-like helicase ATP-binding" evidence="18">
    <location>
        <begin position="1"/>
        <end position="453"/>
    </location>
</feature>
<feature type="binding site" evidence="16">
    <location>
        <begin position="20"/>
        <end position="27"/>
    </location>
    <ligand>
        <name>ATP</name>
        <dbReference type="ChEBI" id="CHEBI:30616"/>
    </ligand>
</feature>
<dbReference type="InterPro" id="IPR004586">
    <property type="entry name" value="RecB"/>
</dbReference>
<dbReference type="HAMAP" id="MF_01485">
    <property type="entry name" value="RecB"/>
    <property type="match status" value="1"/>
</dbReference>
<dbReference type="InterPro" id="IPR014017">
    <property type="entry name" value="DNA_helicase_UvrD-like_C"/>
</dbReference>
<dbReference type="InterPro" id="IPR000212">
    <property type="entry name" value="DNA_helicase_UvrD/REP"/>
</dbReference>
<comment type="function">
    <text evidence="15">A helicase/nuclease that prepares dsDNA breaks (DSB) for recombinational DNA repair. Binds to DSBs and unwinds DNA via a highly rapid and processive ATP-dependent bidirectional helicase activity. Unwinds dsDNA until it encounters a Chi (crossover hotspot instigator) sequence from the 3' direction. Cuts ssDNA a few nucleotides 3' to the Chi site. The properties and activities of the enzyme are changed at Chi. The Chi-altered holoenzyme produces a long 3'-ssDNA overhang and facilitates RecA-binding to the ssDNA for homologous DNA recombination and repair. Holoenzyme degrades any linearized DNA that is unable to undergo homologous recombination. In the holoenzyme this subunit contributes ATPase, 3'-5' helicase, exonuclease activity and loads RecA onto ssDNA.</text>
</comment>
<dbReference type="PANTHER" id="PTHR11070:SF23">
    <property type="entry name" value="RECBCD ENZYME SUBUNIT RECB"/>
    <property type="match status" value="1"/>
</dbReference>
<dbReference type="InterPro" id="IPR011604">
    <property type="entry name" value="PDDEXK-like_dom_sf"/>
</dbReference>
<dbReference type="Gene3D" id="3.90.320.10">
    <property type="match status" value="1"/>
</dbReference>
<keyword evidence="8 15" id="KW-0067">ATP-binding</keyword>
<keyword evidence="3 15" id="KW-0547">Nucleotide-binding</keyword>
<keyword evidence="6 15" id="KW-0347">Helicase</keyword>
<evidence type="ECO:0000256" key="6">
    <source>
        <dbReference type="ARBA" id="ARBA00022806"/>
    </source>
</evidence>
<feature type="domain" description="UvrD-like helicase C-terminal" evidence="19">
    <location>
        <begin position="479"/>
        <end position="748"/>
    </location>
</feature>
<comment type="similarity">
    <text evidence="15">Belongs to the helicase family. UvrD subfamily.</text>
</comment>
<feature type="binding site" evidence="15">
    <location>
        <position position="975"/>
    </location>
    <ligand>
        <name>Mg(2+)</name>
        <dbReference type="ChEBI" id="CHEBI:18420"/>
    </ligand>
</feature>
<dbReference type="PROSITE" id="PS51217">
    <property type="entry name" value="UVRD_HELICASE_CTER"/>
    <property type="match status" value="1"/>
</dbReference>
<evidence type="ECO:0000256" key="12">
    <source>
        <dbReference type="ARBA" id="ARBA00023235"/>
    </source>
</evidence>
<comment type="catalytic activity">
    <reaction evidence="14 15">
        <text>ATP + H2O = ADP + phosphate + H(+)</text>
        <dbReference type="Rhea" id="RHEA:13065"/>
        <dbReference type="ChEBI" id="CHEBI:15377"/>
        <dbReference type="ChEBI" id="CHEBI:15378"/>
        <dbReference type="ChEBI" id="CHEBI:30616"/>
        <dbReference type="ChEBI" id="CHEBI:43474"/>
        <dbReference type="ChEBI" id="CHEBI:456216"/>
        <dbReference type="EC" id="5.6.2.4"/>
    </reaction>
</comment>
<keyword evidence="2 15" id="KW-0479">Metal-binding</keyword>
<protein>
    <recommendedName>
        <fullName evidence="15">RecBCD enzyme subunit RecB</fullName>
        <ecNumber evidence="15">3.1.11.5</ecNumber>
        <ecNumber evidence="15">5.6.2.4</ecNumber>
    </recommendedName>
    <alternativeName>
        <fullName evidence="15">DNA 3'-5' helicase subunit RecB</fullName>
    </alternativeName>
    <alternativeName>
        <fullName evidence="15">Exonuclease V subunit RecB</fullName>
        <shortName evidence="15">ExoV subunit RecB</shortName>
    </alternativeName>
    <alternativeName>
        <fullName evidence="15">Helicase/nuclease RecBCD subunit RecB</fullName>
    </alternativeName>
</protein>
<evidence type="ECO:0000313" key="21">
    <source>
        <dbReference type="Proteomes" id="UP001589769"/>
    </source>
</evidence>
<evidence type="ECO:0000256" key="8">
    <source>
        <dbReference type="ARBA" id="ARBA00022840"/>
    </source>
</evidence>
<evidence type="ECO:0000256" key="13">
    <source>
        <dbReference type="ARBA" id="ARBA00034617"/>
    </source>
</evidence>
<dbReference type="EC" id="3.1.11.5" evidence="15"/>
<dbReference type="Pfam" id="PF13361">
    <property type="entry name" value="UvrD_C"/>
    <property type="match status" value="1"/>
</dbReference>
<feature type="binding site" evidence="15">
    <location>
        <position position="1085"/>
    </location>
    <ligand>
        <name>Mg(2+)</name>
        <dbReference type="ChEBI" id="CHEBI:18420"/>
    </ligand>
</feature>
<organism evidence="20 21">
    <name type="scientific">Gallibacterium melopsittaci</name>
    <dbReference type="NCBI Taxonomy" id="516063"/>
    <lineage>
        <taxon>Bacteria</taxon>
        <taxon>Pseudomonadati</taxon>
        <taxon>Pseudomonadota</taxon>
        <taxon>Gammaproteobacteria</taxon>
        <taxon>Pasteurellales</taxon>
        <taxon>Pasteurellaceae</taxon>
        <taxon>Gallibacterium</taxon>
    </lineage>
</organism>
<evidence type="ECO:0000256" key="9">
    <source>
        <dbReference type="ARBA" id="ARBA00022842"/>
    </source>
</evidence>
<feature type="region of interest" description="Nuclease activity, interacts with RecD and RecA" evidence="15">
    <location>
        <begin position="903"/>
        <end position="1192"/>
    </location>
</feature>
<comment type="catalytic activity">
    <reaction evidence="15">
        <text>Exonucleolytic cleavage (in the presence of ATP) in either 5'- to 3'- or 3'- to 5'-direction to yield 5'-phosphooligonucleotides.</text>
        <dbReference type="EC" id="3.1.11.5"/>
    </reaction>
</comment>